<evidence type="ECO:0008006" key="5">
    <source>
        <dbReference type="Google" id="ProtNLM"/>
    </source>
</evidence>
<accession>A0A2T5G8S6</accession>
<name>A0A2T5G8S6_9BACL</name>
<organism evidence="3 4">
    <name type="scientific">Brockia lithotrophica</name>
    <dbReference type="NCBI Taxonomy" id="933949"/>
    <lineage>
        <taxon>Bacteria</taxon>
        <taxon>Bacillati</taxon>
        <taxon>Bacillota</taxon>
        <taxon>Bacilli</taxon>
        <taxon>Bacillales</taxon>
        <taxon>Bacillales Family X. Incertae Sedis</taxon>
        <taxon>Brockia</taxon>
    </lineage>
</organism>
<sequence length="243" mass="25612">MNKAKKAFVAGLFVLGVGALGGTAYALCGQSGEAEPKGAPYAVESAAQGAATSPNAHQYRAQTRATDLSRQPTTGTGQGTEAPAAPANNTPATSQEGDAPMVAHFGALDDPDLTLAKMLTYAIQDEYIAHAEYTKILDTYGNVNPFANIREAEAQHIALLTPLLEKYGVPVPDQASIAAYVTVPPSLRDAALTGVQAEIDNIAMYDRFLSDPTLPADVRDAFLKLKSASTNHLASFEREAARY</sequence>
<protein>
    <recommendedName>
        <fullName evidence="5">DUF2202 domain-containing protein</fullName>
    </recommendedName>
</protein>
<keyword evidence="2" id="KW-0732">Signal</keyword>
<dbReference type="SUPFAM" id="SSF47240">
    <property type="entry name" value="Ferritin-like"/>
    <property type="match status" value="1"/>
</dbReference>
<evidence type="ECO:0000256" key="2">
    <source>
        <dbReference type="SAM" id="SignalP"/>
    </source>
</evidence>
<evidence type="ECO:0000313" key="4">
    <source>
        <dbReference type="Proteomes" id="UP000244016"/>
    </source>
</evidence>
<dbReference type="Proteomes" id="UP000244016">
    <property type="component" value="Unassembled WGS sequence"/>
</dbReference>
<feature type="compositionally biased region" description="Polar residues" evidence="1">
    <location>
        <begin position="50"/>
        <end position="75"/>
    </location>
</feature>
<feature type="compositionally biased region" description="Low complexity" evidence="1">
    <location>
        <begin position="82"/>
        <end position="93"/>
    </location>
</feature>
<reference evidence="3 4" key="1">
    <citation type="submission" date="2017-08" db="EMBL/GenBank/DDBJ databases">
        <title>Burning lignite coal seam in the remote Altai Mountains harbors a hydrogen-driven thermophilic microbial community.</title>
        <authorList>
            <person name="Kadnikov V.V."/>
            <person name="Mardanov A.V."/>
            <person name="Ivasenko D."/>
            <person name="Beletsky A.V."/>
            <person name="Karnachuk O.V."/>
            <person name="Ravin N.V."/>
        </authorList>
    </citation>
    <scope>NUCLEOTIDE SEQUENCE [LARGE SCALE GENOMIC DNA]</scope>
    <source>
        <strain evidence="3">AL31</strain>
    </source>
</reference>
<feature type="signal peptide" evidence="2">
    <location>
        <begin position="1"/>
        <end position="26"/>
    </location>
</feature>
<feature type="chain" id="PRO_5015501661" description="DUF2202 domain-containing protein" evidence="2">
    <location>
        <begin position="27"/>
        <end position="243"/>
    </location>
</feature>
<proteinExistence type="predicted"/>
<dbReference type="InterPro" id="IPR012347">
    <property type="entry name" value="Ferritin-like"/>
</dbReference>
<dbReference type="EMBL" id="PEBW01000002">
    <property type="protein sequence ID" value="PTQ52576.1"/>
    <property type="molecule type" value="Genomic_DNA"/>
</dbReference>
<dbReference type="InterPro" id="IPR009078">
    <property type="entry name" value="Ferritin-like_SF"/>
</dbReference>
<evidence type="ECO:0000256" key="1">
    <source>
        <dbReference type="SAM" id="MobiDB-lite"/>
    </source>
</evidence>
<gene>
    <name evidence="3" type="ORF">BLITH_0755</name>
</gene>
<dbReference type="Gene3D" id="1.20.1260.10">
    <property type="match status" value="1"/>
</dbReference>
<comment type="caution">
    <text evidence="3">The sequence shown here is derived from an EMBL/GenBank/DDBJ whole genome shotgun (WGS) entry which is preliminary data.</text>
</comment>
<feature type="region of interest" description="Disordered" evidence="1">
    <location>
        <begin position="45"/>
        <end position="97"/>
    </location>
</feature>
<dbReference type="CDD" id="cd01048">
    <property type="entry name" value="Ferritin_like_AB2"/>
    <property type="match status" value="1"/>
</dbReference>
<dbReference type="AlphaFoldDB" id="A0A2T5G8S6"/>
<evidence type="ECO:0000313" key="3">
    <source>
        <dbReference type="EMBL" id="PTQ52576.1"/>
    </source>
</evidence>
<dbReference type="InterPro" id="IPR019243">
    <property type="entry name" value="DUF2202"/>
</dbReference>